<sequence>MNKDIKKKLITVSALAAATTIVSWGYLIQPNKNDNKAKIVEDLEKLKNDAKGFRDKFSKPKDENIIDELNKIIENVDKGIQDKDNLSSKELEIILNKNKNEFDKIKNERNQLISDLLGKFEGLLAKINEYKNTLDSEKYPNVISNLQSLSDNVKNTIIDIKNSKPINDNDIEKLNDKYNDYSKQFVQNQYDKLQIDLNNALAEKTRLVNSDSFNPNNNNNFKEEFKTLLNKIEADTNALTDAINVLPSRDKIDNNGLLSMKDNINKLENKIAISWLEKEKIESENELLTLQNNNEIVKPLSTSDQEQWDNFYTNASENAFLNEPDKQNVKNTKKQLQDFIKKYKNKLDQLKLKKNLHDENKNKLKPLIDELKNDPNHKYDKIVELLDPVYTIANNALLNPDASNKDINDTLELIKEKIKQANSLKELIDNPDVIRLNNKIILLISATERFRDFNLDIPGKEYIKDEFSESLEDVRNAFIENKSVDEKWNKYIDLENKLLKAREINNKHNSLLDEVGSLNNKINDFRYLLLSKTDPVYNPIKEKIDGLLTKIGKKNNLNKEELDALINELKLAIPSIEKDILRAEVNLIKEKLNSDINAIETKIDNNLDIRDIAYRMELNKKLDAIKNNLDDTDDINADAQKFKSYIENIKEYDKDLDLYIQMKRTRINNLLTNSIKETYEIISKNTLRNANNIVEYNKLLDIFNKAILINNKQPHEVTEIEINAAKEELSNQLKMFVDAENSKTDIDREILIAKFYKEVEKIREIANGIKYNVHRNKVSSSVESYVNSGLSVINDPNSTLTEIAMAIKKIIQFENITLNNEKLLVDIRTNFLYDSNKELHDNFNEIESIYGNKEIKRIYKDSSYLTSSLLENEFREYHTDVNNLISTNPKIIFNEDFYNNTNFDSIDYNTWLLKNQSNALEARYNLDRLLLMKKLEQLTINELDKTHTYFESITPNLLPIRVDELEDIQNFGIGLFNSTRNPNTNNILEFYKNWATQNTKVNFLINKQQLNVPKRNGRFNIVKSDYEQSRILEKFLVIQTNMVQEMEKHYLKVDANSEAGVSLNDKINNFVYQNPNIVIDPGYILMTFLGYWKEQDNKNSDLTVLTERINIFGSFIDEWMQNVFANEAIYKWDSSFYSVIADKLNKLKAKILNLNNDNNLTLDNKREEFHNLINNFTETAINFWNIFAPLTAAEEYIKFFEWNFKQANDKEMYASLIEEYQPILNEYKSLDFSNEDINVKDRLDSFINDISLNIIQFSLKKRNIEIDYWNRVYDEKMNIINSVNVDKWTKYFNNKPLPKVELQELWSWNTNNDLWLSRFRAEIVTQYADFVTKFKEYTDNFDYETKILEINDEIRSIIYKKWYKFGVWSRGRHIGSEALRTEIMKIVALFPENIEEWNKLNNRKALLVAIESLYDYADNHFDDETMDKLTEISQSFYDFSDIQHPLVKMIYILLNEQLNYKFFILNYDEYIQLTDQDVYKIYNNETLKVYSQLMVQIENLIDEIKEEGEIGNDKPQLKIYNINLLKIMDSIEIQYHNWQKKLLNFELKGNDEKRLRVWVSLLQSELNKARLNKLLN</sequence>
<reference evidence="2" key="1">
    <citation type="submission" date="2018-06" db="EMBL/GenBank/DDBJ databases">
        <title>Complete genome sequences of Mycoplasma anatis, M. anseris and M. cloacale type strains.</title>
        <authorList>
            <person name="Grozner D."/>
            <person name="Forro B."/>
            <person name="Sulyok K.M."/>
            <person name="Marton S."/>
            <person name="Kreizinger Z."/>
            <person name="Banyai K."/>
            <person name="Gyuranecz M."/>
        </authorList>
    </citation>
    <scope>NUCLEOTIDE SEQUENCE [LARGE SCALE GENOMIC DNA]</scope>
    <source>
        <strain evidence="2">NCTC 10199</strain>
    </source>
</reference>
<dbReference type="EMBL" id="CP030103">
    <property type="protein sequence ID" value="AWX42570.1"/>
    <property type="molecule type" value="Genomic_DNA"/>
</dbReference>
<keyword evidence="2" id="KW-1185">Reference proteome</keyword>
<organism evidence="1 2">
    <name type="scientific">Metamycoplasma cloacale</name>
    <dbReference type="NCBI Taxonomy" id="92401"/>
    <lineage>
        <taxon>Bacteria</taxon>
        <taxon>Bacillati</taxon>
        <taxon>Mycoplasmatota</taxon>
        <taxon>Mycoplasmoidales</taxon>
        <taxon>Metamycoplasmataceae</taxon>
        <taxon>Metamycoplasma</taxon>
    </lineage>
</organism>
<evidence type="ECO:0000313" key="2">
    <source>
        <dbReference type="Proteomes" id="UP000249865"/>
    </source>
</evidence>
<accession>A0A2Z4LLL2</accession>
<evidence type="ECO:0000313" key="1">
    <source>
        <dbReference type="EMBL" id="AWX42570.1"/>
    </source>
</evidence>
<dbReference type="Proteomes" id="UP000249865">
    <property type="component" value="Chromosome"/>
</dbReference>
<name>A0A2Z4LLL2_9BACT</name>
<proteinExistence type="predicted"/>
<dbReference type="OrthoDB" id="9814627at2"/>
<dbReference type="RefSeq" id="WP_029329946.1">
    <property type="nucleotide sequence ID" value="NZ_CP030103.1"/>
</dbReference>
<protein>
    <submittedName>
        <fullName evidence="1">Uncharacterized protein</fullName>
    </submittedName>
</protein>
<gene>
    <name evidence="1" type="ORF">DK849_00520</name>
</gene>
<dbReference type="KEGG" id="mclo:DK849_00520"/>